<accession>A0A843XIR7</accession>
<evidence type="ECO:0000256" key="4">
    <source>
        <dbReference type="PROSITE-ProRule" id="PRU00267"/>
    </source>
</evidence>
<dbReference type="PANTHER" id="PTHR46261">
    <property type="entry name" value="HIGH MOBILITY GROUP B PROTEIN 4-RELATED"/>
    <property type="match status" value="1"/>
</dbReference>
<evidence type="ECO:0000256" key="3">
    <source>
        <dbReference type="ARBA" id="ARBA00023242"/>
    </source>
</evidence>
<dbReference type="EMBL" id="NMUH01008537">
    <property type="protein sequence ID" value="MQM18937.1"/>
    <property type="molecule type" value="Genomic_DNA"/>
</dbReference>
<keyword evidence="7" id="KW-1185">Reference proteome</keyword>
<gene>
    <name evidence="6" type="ORF">Taro_051937</name>
</gene>
<keyword evidence="3 4" id="KW-0539">Nucleus</keyword>
<comment type="caution">
    <text evidence="6">The sequence shown here is derived from an EMBL/GenBank/DDBJ whole genome shotgun (WGS) entry which is preliminary data.</text>
</comment>
<organism evidence="6 7">
    <name type="scientific">Colocasia esculenta</name>
    <name type="common">Wild taro</name>
    <name type="synonym">Arum esculentum</name>
    <dbReference type="NCBI Taxonomy" id="4460"/>
    <lineage>
        <taxon>Eukaryota</taxon>
        <taxon>Viridiplantae</taxon>
        <taxon>Streptophyta</taxon>
        <taxon>Embryophyta</taxon>
        <taxon>Tracheophyta</taxon>
        <taxon>Spermatophyta</taxon>
        <taxon>Magnoliopsida</taxon>
        <taxon>Liliopsida</taxon>
        <taxon>Araceae</taxon>
        <taxon>Aroideae</taxon>
        <taxon>Colocasieae</taxon>
        <taxon>Colocasia</taxon>
    </lineage>
</organism>
<dbReference type="CDD" id="cd22005">
    <property type="entry name" value="HMG-box_AtHMGB1-like"/>
    <property type="match status" value="1"/>
</dbReference>
<dbReference type="GO" id="GO:0003677">
    <property type="term" value="F:DNA binding"/>
    <property type="evidence" value="ECO:0007669"/>
    <property type="project" value="UniProtKB-UniRule"/>
</dbReference>
<dbReference type="GO" id="GO:0005634">
    <property type="term" value="C:nucleus"/>
    <property type="evidence" value="ECO:0007669"/>
    <property type="project" value="UniProtKB-SubCell"/>
</dbReference>
<evidence type="ECO:0000313" key="6">
    <source>
        <dbReference type="EMBL" id="MQM18937.1"/>
    </source>
</evidence>
<dbReference type="SUPFAM" id="SSF47095">
    <property type="entry name" value="HMG-box"/>
    <property type="match status" value="1"/>
</dbReference>
<feature type="domain" description="HMG box" evidence="5">
    <location>
        <begin position="61"/>
        <end position="118"/>
    </location>
</feature>
<dbReference type="Proteomes" id="UP000652761">
    <property type="component" value="Unassembled WGS sequence"/>
</dbReference>
<dbReference type="SMART" id="SM00398">
    <property type="entry name" value="HMG"/>
    <property type="match status" value="1"/>
</dbReference>
<dbReference type="PROSITE" id="PS50118">
    <property type="entry name" value="HMG_BOX_2"/>
    <property type="match status" value="1"/>
</dbReference>
<proteinExistence type="predicted"/>
<feature type="DNA-binding region" description="HMG box" evidence="4">
    <location>
        <begin position="61"/>
        <end position="118"/>
    </location>
</feature>
<comment type="subcellular location">
    <subcellularLocation>
        <location evidence="1">Nucleus</location>
    </subcellularLocation>
</comment>
<sequence>MNPSDVVLLLWMVNVNRCDLICNAMKSALEAARLDRRGILEDPSTIRRLSLSLLCIPSMMQDFRKTYQKQNPDVKSMRDIGKACGEKWKTMSFEEKVAYYDIATEKRAEFEKAMSEYIKRRESGEEESEQSEE</sequence>
<dbReference type="Gene3D" id="1.10.30.10">
    <property type="entry name" value="High mobility group box domain"/>
    <property type="match status" value="1"/>
</dbReference>
<evidence type="ECO:0000313" key="7">
    <source>
        <dbReference type="Proteomes" id="UP000652761"/>
    </source>
</evidence>
<evidence type="ECO:0000256" key="2">
    <source>
        <dbReference type="ARBA" id="ARBA00023125"/>
    </source>
</evidence>
<dbReference type="Pfam" id="PF00505">
    <property type="entry name" value="HMG_box"/>
    <property type="match status" value="1"/>
</dbReference>
<dbReference type="InterPro" id="IPR031061">
    <property type="entry name" value="HMGB_plant"/>
</dbReference>
<name>A0A843XIR7_COLES</name>
<dbReference type="AlphaFoldDB" id="A0A843XIR7"/>
<dbReference type="OrthoDB" id="1919336at2759"/>
<evidence type="ECO:0000256" key="1">
    <source>
        <dbReference type="ARBA" id="ARBA00004123"/>
    </source>
</evidence>
<dbReference type="PANTHER" id="PTHR46261:SF12">
    <property type="entry name" value="HIGH MOBILITY GROUP B PROTEIN 14"/>
    <property type="match status" value="1"/>
</dbReference>
<dbReference type="InterPro" id="IPR036910">
    <property type="entry name" value="HMG_box_dom_sf"/>
</dbReference>
<protein>
    <recommendedName>
        <fullName evidence="5">HMG box domain-containing protein</fullName>
    </recommendedName>
</protein>
<evidence type="ECO:0000259" key="5">
    <source>
        <dbReference type="PROSITE" id="PS50118"/>
    </source>
</evidence>
<dbReference type="InterPro" id="IPR009071">
    <property type="entry name" value="HMG_box_dom"/>
</dbReference>
<reference evidence="6" key="1">
    <citation type="submission" date="2017-07" db="EMBL/GenBank/DDBJ databases">
        <title>Taro Niue Genome Assembly and Annotation.</title>
        <authorList>
            <person name="Atibalentja N."/>
            <person name="Keating K."/>
            <person name="Fields C.J."/>
        </authorList>
    </citation>
    <scope>NUCLEOTIDE SEQUENCE</scope>
    <source>
        <strain evidence="6">Niue_2</strain>
        <tissue evidence="6">Leaf</tissue>
    </source>
</reference>
<keyword evidence="2 4" id="KW-0238">DNA-binding</keyword>